<dbReference type="GO" id="GO:0000049">
    <property type="term" value="F:tRNA binding"/>
    <property type="evidence" value="ECO:0007669"/>
    <property type="project" value="UniProtKB-KW"/>
</dbReference>
<dbReference type="Gene3D" id="2.30.30.280">
    <property type="entry name" value="Adenine nucleotide alpha hydrolases-like domains"/>
    <property type="match status" value="1"/>
</dbReference>
<evidence type="ECO:0000313" key="10">
    <source>
        <dbReference type="EMBL" id="MPN29289.1"/>
    </source>
</evidence>
<dbReference type="PANTHER" id="PTHR11933:SF5">
    <property type="entry name" value="MITOCHONDRIAL TRNA-SPECIFIC 2-THIOURIDYLASE 1"/>
    <property type="match status" value="1"/>
</dbReference>
<keyword evidence="3 10" id="KW-0808">Transferase</keyword>
<evidence type="ECO:0000256" key="5">
    <source>
        <dbReference type="ARBA" id="ARBA00022741"/>
    </source>
</evidence>
<organism evidence="10">
    <name type="scientific">bioreactor metagenome</name>
    <dbReference type="NCBI Taxonomy" id="1076179"/>
    <lineage>
        <taxon>unclassified sequences</taxon>
        <taxon>metagenomes</taxon>
        <taxon>ecological metagenomes</taxon>
    </lineage>
</organism>
<proteinExistence type="predicted"/>
<evidence type="ECO:0000256" key="4">
    <source>
        <dbReference type="ARBA" id="ARBA00022694"/>
    </source>
</evidence>
<name>A0A645GU41_9ZZZZ</name>
<reference evidence="10" key="1">
    <citation type="submission" date="2019-08" db="EMBL/GenBank/DDBJ databases">
        <authorList>
            <person name="Kucharzyk K."/>
            <person name="Murdoch R.W."/>
            <person name="Higgins S."/>
            <person name="Loffler F."/>
        </authorList>
    </citation>
    <scope>NUCLEOTIDE SEQUENCE</scope>
</reference>
<keyword evidence="6" id="KW-0067">ATP-binding</keyword>
<comment type="caution">
    <text evidence="10">The sequence shown here is derived from an EMBL/GenBank/DDBJ whole genome shotgun (WGS) entry which is preliminary data.</text>
</comment>
<dbReference type="GO" id="GO:0103016">
    <property type="term" value="F:tRNA-uridine 2-sulfurtransferase activity"/>
    <property type="evidence" value="ECO:0007669"/>
    <property type="project" value="UniProtKB-EC"/>
</dbReference>
<dbReference type="GO" id="GO:0002143">
    <property type="term" value="P:tRNA wobble position uridine thiolation"/>
    <property type="evidence" value="ECO:0007669"/>
    <property type="project" value="TreeGrafter"/>
</dbReference>
<evidence type="ECO:0000259" key="9">
    <source>
        <dbReference type="Pfam" id="PF20259"/>
    </source>
</evidence>
<dbReference type="FunFam" id="2.40.30.10:FF:000023">
    <property type="entry name" value="tRNA-specific 2-thiouridylase MnmA"/>
    <property type="match status" value="1"/>
</dbReference>
<protein>
    <submittedName>
        <fullName evidence="10">tRNA-specific 2-thiouridylase MnmA</fullName>
        <ecNumber evidence="10">2.8.1.13</ecNumber>
    </submittedName>
</protein>
<dbReference type="GO" id="GO:0005524">
    <property type="term" value="F:ATP binding"/>
    <property type="evidence" value="ECO:0007669"/>
    <property type="project" value="UniProtKB-KW"/>
</dbReference>
<evidence type="ECO:0000256" key="6">
    <source>
        <dbReference type="ARBA" id="ARBA00022840"/>
    </source>
</evidence>
<dbReference type="PANTHER" id="PTHR11933">
    <property type="entry name" value="TRNA 5-METHYLAMINOMETHYL-2-THIOURIDYLATE -METHYLTRANSFERASE"/>
    <property type="match status" value="1"/>
</dbReference>
<feature type="domain" description="tRNA-specific 2-thiouridylase MnmA-like central" evidence="9">
    <location>
        <begin position="3"/>
        <end position="47"/>
    </location>
</feature>
<keyword evidence="4" id="KW-0819">tRNA processing</keyword>
<dbReference type="InterPro" id="IPR023382">
    <property type="entry name" value="MnmA-like_central_sf"/>
</dbReference>
<dbReference type="Pfam" id="PF20258">
    <property type="entry name" value="tRNA_Me_trans_C"/>
    <property type="match status" value="1"/>
</dbReference>
<evidence type="ECO:0000259" key="8">
    <source>
        <dbReference type="Pfam" id="PF20258"/>
    </source>
</evidence>
<dbReference type="Gene3D" id="2.40.30.10">
    <property type="entry name" value="Translation factors"/>
    <property type="match status" value="1"/>
</dbReference>
<evidence type="ECO:0000256" key="3">
    <source>
        <dbReference type="ARBA" id="ARBA00022679"/>
    </source>
</evidence>
<keyword evidence="7" id="KW-0694">RNA-binding</keyword>
<dbReference type="AlphaFoldDB" id="A0A645GU41"/>
<dbReference type="Pfam" id="PF20259">
    <property type="entry name" value="tRNA_Me_trans_M"/>
    <property type="match status" value="1"/>
</dbReference>
<evidence type="ECO:0000256" key="2">
    <source>
        <dbReference type="ARBA" id="ARBA00022555"/>
    </source>
</evidence>
<dbReference type="EC" id="2.8.1.13" evidence="10"/>
<feature type="domain" description="tRNA-specific 2-thiouridylase MnmA-like C-terminal" evidence="8">
    <location>
        <begin position="56"/>
        <end position="129"/>
    </location>
</feature>
<gene>
    <name evidence="10" type="primary">mnmA_52</name>
    <name evidence="10" type="ORF">SDC9_176741</name>
</gene>
<keyword evidence="5" id="KW-0547">Nucleotide-binding</keyword>
<dbReference type="InterPro" id="IPR046885">
    <property type="entry name" value="MnmA-like_C"/>
</dbReference>
<sequence length="134" mass="15039">MSGVKLGKHQGYHRYTIGQRQGLGVAWSKPLYVLDILPNEKRIIVGEKEYLQNLDLRADQVHWISGNLKTDALRCQVKIRYAAEAIPATLVVEGQNTVRVQFEKPVFAVTPGQTVVFYLGDEVLGGGRILNHNR</sequence>
<dbReference type="EMBL" id="VSSQ01079908">
    <property type="protein sequence ID" value="MPN29289.1"/>
    <property type="molecule type" value="Genomic_DNA"/>
</dbReference>
<keyword evidence="2" id="KW-0820">tRNA-binding</keyword>
<keyword evidence="1" id="KW-0963">Cytoplasm</keyword>
<dbReference type="InterPro" id="IPR046884">
    <property type="entry name" value="MnmA-like_central"/>
</dbReference>
<evidence type="ECO:0000256" key="7">
    <source>
        <dbReference type="ARBA" id="ARBA00022884"/>
    </source>
</evidence>
<accession>A0A645GU41</accession>
<evidence type="ECO:0000256" key="1">
    <source>
        <dbReference type="ARBA" id="ARBA00022490"/>
    </source>
</evidence>